<evidence type="ECO:0000256" key="2">
    <source>
        <dbReference type="ARBA" id="ARBA00022670"/>
    </source>
</evidence>
<evidence type="ECO:0000256" key="5">
    <source>
        <dbReference type="ARBA" id="ARBA00022833"/>
    </source>
</evidence>
<comment type="similarity">
    <text evidence="1">Belongs to the UPF0758 family.</text>
</comment>
<accession>A0ABR8PLS3</accession>
<keyword evidence="3" id="KW-0479">Metal-binding</keyword>
<dbReference type="CDD" id="cd08071">
    <property type="entry name" value="MPN_DUF2466"/>
    <property type="match status" value="1"/>
</dbReference>
<keyword evidence="2" id="KW-0645">Protease</keyword>
<dbReference type="InterPro" id="IPR001405">
    <property type="entry name" value="UPF0758"/>
</dbReference>
<evidence type="ECO:0000256" key="4">
    <source>
        <dbReference type="ARBA" id="ARBA00022801"/>
    </source>
</evidence>
<dbReference type="PROSITE" id="PS50249">
    <property type="entry name" value="MPN"/>
    <property type="match status" value="1"/>
</dbReference>
<evidence type="ECO:0000256" key="7">
    <source>
        <dbReference type="SAM" id="MobiDB-lite"/>
    </source>
</evidence>
<dbReference type="PANTHER" id="PTHR30471:SF3">
    <property type="entry name" value="UPF0758 PROTEIN YEES-RELATED"/>
    <property type="match status" value="1"/>
</dbReference>
<gene>
    <name evidence="9" type="primary">radC</name>
    <name evidence="9" type="ORF">H9659_12350</name>
</gene>
<dbReference type="Gene3D" id="3.40.140.10">
    <property type="entry name" value="Cytidine Deaminase, domain 2"/>
    <property type="match status" value="1"/>
</dbReference>
<dbReference type="InterPro" id="IPR037518">
    <property type="entry name" value="MPN"/>
</dbReference>
<organism evidence="9 10">
    <name type="scientific">Sporosarcina gallistercoris</name>
    <dbReference type="NCBI Taxonomy" id="2762245"/>
    <lineage>
        <taxon>Bacteria</taxon>
        <taxon>Bacillati</taxon>
        <taxon>Bacillota</taxon>
        <taxon>Bacilli</taxon>
        <taxon>Bacillales</taxon>
        <taxon>Caryophanaceae</taxon>
        <taxon>Sporosarcina</taxon>
    </lineage>
</organism>
<keyword evidence="10" id="KW-1185">Reference proteome</keyword>
<feature type="region of interest" description="Disordered" evidence="7">
    <location>
        <begin position="1"/>
        <end position="30"/>
    </location>
</feature>
<feature type="compositionally biased region" description="Polar residues" evidence="7">
    <location>
        <begin position="1"/>
        <end position="26"/>
    </location>
</feature>
<evidence type="ECO:0000256" key="6">
    <source>
        <dbReference type="ARBA" id="ARBA00023049"/>
    </source>
</evidence>
<dbReference type="SUPFAM" id="SSF102712">
    <property type="entry name" value="JAB1/MPN domain"/>
    <property type="match status" value="1"/>
</dbReference>
<dbReference type="PANTHER" id="PTHR30471">
    <property type="entry name" value="DNA REPAIR PROTEIN RADC"/>
    <property type="match status" value="1"/>
</dbReference>
<sequence length="173" mass="19276">MNETNPYTNTQHATETSLTQSAQSKSHPAKRVDVVSLKMVKEKSLMYANRSIKSPEDGYHLFKQFLGELDREYFVVMCLDVKNQPTHINVCHVGSLNSSIVHPREVMKTAILSNSCSIIVAHTHPSGNPSPSPEDIEVTKRLIEAGDIIGIDVLDHLIIGEDDFVSLKEKGYM</sequence>
<evidence type="ECO:0000259" key="8">
    <source>
        <dbReference type="PROSITE" id="PS50249"/>
    </source>
</evidence>
<evidence type="ECO:0000313" key="9">
    <source>
        <dbReference type="EMBL" id="MBD7909117.1"/>
    </source>
</evidence>
<protein>
    <submittedName>
        <fullName evidence="9">DNA repair protein RadC</fullName>
    </submittedName>
</protein>
<evidence type="ECO:0000313" key="10">
    <source>
        <dbReference type="Proteomes" id="UP000659496"/>
    </source>
</evidence>
<dbReference type="InterPro" id="IPR025657">
    <property type="entry name" value="RadC_JAB"/>
</dbReference>
<keyword evidence="4" id="KW-0378">Hydrolase</keyword>
<dbReference type="Proteomes" id="UP000659496">
    <property type="component" value="Unassembled WGS sequence"/>
</dbReference>
<keyword evidence="6" id="KW-0482">Metalloprotease</keyword>
<dbReference type="NCBIfam" id="TIGR00608">
    <property type="entry name" value="radc"/>
    <property type="match status" value="1"/>
</dbReference>
<dbReference type="EMBL" id="JACSQY010000010">
    <property type="protein sequence ID" value="MBD7909117.1"/>
    <property type="molecule type" value="Genomic_DNA"/>
</dbReference>
<evidence type="ECO:0000256" key="1">
    <source>
        <dbReference type="ARBA" id="ARBA00010243"/>
    </source>
</evidence>
<feature type="domain" description="MPN" evidence="8">
    <location>
        <begin position="51"/>
        <end position="173"/>
    </location>
</feature>
<reference evidence="9 10" key="1">
    <citation type="submission" date="2020-08" db="EMBL/GenBank/DDBJ databases">
        <title>A Genomic Blueprint of the Chicken Gut Microbiome.</title>
        <authorList>
            <person name="Gilroy R."/>
            <person name="Ravi A."/>
            <person name="Getino M."/>
            <person name="Pursley I."/>
            <person name="Horton D.L."/>
            <person name="Alikhan N.-F."/>
            <person name="Baker D."/>
            <person name="Gharbi K."/>
            <person name="Hall N."/>
            <person name="Watson M."/>
            <person name="Adriaenssens E.M."/>
            <person name="Foster-Nyarko E."/>
            <person name="Jarju S."/>
            <person name="Secka A."/>
            <person name="Antonio M."/>
            <person name="Oren A."/>
            <person name="Chaudhuri R."/>
            <person name="La Ragione R.M."/>
            <person name="Hildebrand F."/>
            <person name="Pallen M.J."/>
        </authorList>
    </citation>
    <scope>NUCLEOTIDE SEQUENCE [LARGE SCALE GENOMIC DNA]</scope>
    <source>
        <strain evidence="9 10">Sa3CUA8</strain>
    </source>
</reference>
<dbReference type="Pfam" id="PF04002">
    <property type="entry name" value="RadC"/>
    <property type="match status" value="1"/>
</dbReference>
<name>A0ABR8PLS3_9BACL</name>
<comment type="caution">
    <text evidence="9">The sequence shown here is derived from an EMBL/GenBank/DDBJ whole genome shotgun (WGS) entry which is preliminary data.</text>
</comment>
<evidence type="ECO:0000256" key="3">
    <source>
        <dbReference type="ARBA" id="ARBA00022723"/>
    </source>
</evidence>
<keyword evidence="5" id="KW-0862">Zinc</keyword>
<proteinExistence type="inferred from homology"/>